<gene>
    <name evidence="6" type="primary">gatE</name>
    <name evidence="8" type="ORF">NKOR_00250</name>
</gene>
<dbReference type="Pfam" id="PF02637">
    <property type="entry name" value="GatB_Yqey"/>
    <property type="match status" value="1"/>
</dbReference>
<feature type="domain" description="Asn/Gln amidotransferase" evidence="7">
    <location>
        <begin position="485"/>
        <end position="627"/>
    </location>
</feature>
<dbReference type="SMART" id="SM00845">
    <property type="entry name" value="GatB_Yqey"/>
    <property type="match status" value="1"/>
</dbReference>
<keyword evidence="8" id="KW-0808">Transferase</keyword>
<dbReference type="SUPFAM" id="SSF55261">
    <property type="entry name" value="GAD domain-like"/>
    <property type="match status" value="1"/>
</dbReference>
<dbReference type="InterPro" id="IPR018027">
    <property type="entry name" value="Asn/Gln_amidotransferase"/>
</dbReference>
<reference evidence="8 9" key="1">
    <citation type="journal article" date="2012" name="J. Bacteriol.">
        <title>Draft Genome Sequence of an Ammonia-Oxidizing Archaeon, "Candidatus Nitrosopumilus koreensis" AR1, from Marine Sediment.</title>
        <authorList>
            <person name="Park S.J."/>
            <person name="Kim J.G."/>
            <person name="Jung M.Y."/>
            <person name="Kim S.J."/>
            <person name="Cha I.T."/>
            <person name="Kwon K."/>
            <person name="Lee J.H."/>
            <person name="Rhee S.K."/>
        </authorList>
    </citation>
    <scope>NUCLEOTIDE SEQUENCE [LARGE SCALE GENOMIC DNA]</scope>
    <source>
        <strain evidence="8 9">AR1</strain>
    </source>
</reference>
<dbReference type="InterPro" id="IPR023168">
    <property type="entry name" value="GatB_Yqey_C_2"/>
</dbReference>
<dbReference type="FunFam" id="3.30.1360.30:FF:000003">
    <property type="entry name" value="Glutamyl-tRNA(Gln) amidotransferase subunit E"/>
    <property type="match status" value="1"/>
</dbReference>
<dbReference type="NCBIfam" id="TIGR00134">
    <property type="entry name" value="gatE_arch"/>
    <property type="match status" value="1"/>
</dbReference>
<dbReference type="InterPro" id="IPR004414">
    <property type="entry name" value="GatE"/>
</dbReference>
<dbReference type="HOGENOM" id="CLU_030702_0_0_2"/>
<dbReference type="GeneID" id="13725505"/>
<dbReference type="KEGG" id="nkr:NKOR_00250"/>
<dbReference type="GO" id="GO:0006412">
    <property type="term" value="P:translation"/>
    <property type="evidence" value="ECO:0007669"/>
    <property type="project" value="UniProtKB-UniRule"/>
</dbReference>
<dbReference type="EC" id="6.3.5.-" evidence="6"/>
<dbReference type="InterPro" id="IPR004115">
    <property type="entry name" value="GAD-like_sf"/>
</dbReference>
<evidence type="ECO:0000256" key="5">
    <source>
        <dbReference type="ARBA" id="ARBA00047913"/>
    </source>
</evidence>
<evidence type="ECO:0000256" key="4">
    <source>
        <dbReference type="ARBA" id="ARBA00022917"/>
    </source>
</evidence>
<name>K0B3F2_9ARCH</name>
<dbReference type="PANTHER" id="PTHR11659:SF2">
    <property type="entry name" value="GLUTAMYL-TRNA(GLN) AMIDOTRANSFERASE SUBUNIT E"/>
    <property type="match status" value="1"/>
</dbReference>
<dbReference type="Pfam" id="PF02938">
    <property type="entry name" value="GAD"/>
    <property type="match status" value="1"/>
</dbReference>
<keyword evidence="9" id="KW-1185">Reference proteome</keyword>
<dbReference type="InterPro" id="IPR029351">
    <property type="entry name" value="GAD_dom"/>
</dbReference>
<keyword evidence="4 6" id="KW-0648">Protein biosynthesis</keyword>
<keyword evidence="3 6" id="KW-0067">ATP-binding</keyword>
<dbReference type="GO" id="GO:0005737">
    <property type="term" value="C:cytoplasm"/>
    <property type="evidence" value="ECO:0007669"/>
    <property type="project" value="InterPro"/>
</dbReference>
<organism evidence="8 9">
    <name type="scientific">Candidatus Nitrosopumilus koreensis AR1</name>
    <dbReference type="NCBI Taxonomy" id="1229908"/>
    <lineage>
        <taxon>Archaea</taxon>
        <taxon>Nitrososphaerota</taxon>
        <taxon>Nitrososphaeria</taxon>
        <taxon>Nitrosopumilales</taxon>
        <taxon>Nitrosopumilaceae</taxon>
        <taxon>Nitrosopumilus</taxon>
    </lineage>
</organism>
<evidence type="ECO:0000259" key="7">
    <source>
        <dbReference type="SMART" id="SM00845"/>
    </source>
</evidence>
<proteinExistence type="inferred from homology"/>
<dbReference type="Gene3D" id="3.30.1360.30">
    <property type="entry name" value="GAD-like domain"/>
    <property type="match status" value="1"/>
</dbReference>
<dbReference type="HAMAP" id="MF_00588">
    <property type="entry name" value="GatE"/>
    <property type="match status" value="1"/>
</dbReference>
<dbReference type="AlphaFoldDB" id="K0B3F2"/>
<dbReference type="InterPro" id="IPR006075">
    <property type="entry name" value="Asn/Gln-tRNA_Trfase_suB/E_cat"/>
</dbReference>
<dbReference type="GO" id="GO:0050567">
    <property type="term" value="F:glutaminyl-tRNA synthase (glutamine-hydrolyzing) activity"/>
    <property type="evidence" value="ECO:0007669"/>
    <property type="project" value="UniProtKB-UniRule"/>
</dbReference>
<dbReference type="InterPro" id="IPR017959">
    <property type="entry name" value="Asn/Gln-tRNA_amidoTrfase_suB/E"/>
</dbReference>
<dbReference type="InterPro" id="IPR042114">
    <property type="entry name" value="GatB_C_1"/>
</dbReference>
<keyword evidence="1 6" id="KW-0436">Ligase</keyword>
<dbReference type="Gene3D" id="1.10.150.380">
    <property type="entry name" value="GatB domain, N-terminal subdomain"/>
    <property type="match status" value="1"/>
</dbReference>
<dbReference type="NCBIfam" id="NF003107">
    <property type="entry name" value="PRK04028.1"/>
    <property type="match status" value="1"/>
</dbReference>
<evidence type="ECO:0000256" key="2">
    <source>
        <dbReference type="ARBA" id="ARBA00022741"/>
    </source>
</evidence>
<dbReference type="PATRIC" id="fig|1229908.8.peg.52"/>
<dbReference type="GO" id="GO:0070681">
    <property type="term" value="P:glutaminyl-tRNAGln biosynthesis via transamidation"/>
    <property type="evidence" value="ECO:0007669"/>
    <property type="project" value="TreeGrafter"/>
</dbReference>
<dbReference type="Pfam" id="PF02934">
    <property type="entry name" value="GatB_N"/>
    <property type="match status" value="1"/>
</dbReference>
<evidence type="ECO:0000256" key="1">
    <source>
        <dbReference type="ARBA" id="ARBA00022598"/>
    </source>
</evidence>
<dbReference type="Proteomes" id="UP000006101">
    <property type="component" value="Chromosome"/>
</dbReference>
<evidence type="ECO:0000256" key="6">
    <source>
        <dbReference type="HAMAP-Rule" id="MF_00588"/>
    </source>
</evidence>
<dbReference type="SUPFAM" id="SSF55931">
    <property type="entry name" value="Glutamine synthetase/guanido kinase"/>
    <property type="match status" value="1"/>
</dbReference>
<evidence type="ECO:0000313" key="9">
    <source>
        <dbReference type="Proteomes" id="UP000006101"/>
    </source>
</evidence>
<dbReference type="FunFam" id="1.10.10.410:FF:000003">
    <property type="entry name" value="Glutamyl-tRNA(Gln) amidotransferase subunit E"/>
    <property type="match status" value="1"/>
</dbReference>
<comment type="subunit">
    <text evidence="6">Heterodimer of GatD and GatE.</text>
</comment>
<dbReference type="SUPFAM" id="SSF89095">
    <property type="entry name" value="GatB/YqeY motif"/>
    <property type="match status" value="1"/>
</dbReference>
<protein>
    <recommendedName>
        <fullName evidence="6">Glutamyl-tRNA(Gln) amidotransferase subunit E</fullName>
        <shortName evidence="6">Glu-ADT subunit E</shortName>
        <ecNumber evidence="6">6.3.5.-</ecNumber>
    </recommendedName>
</protein>
<dbReference type="GO" id="GO:0005524">
    <property type="term" value="F:ATP binding"/>
    <property type="evidence" value="ECO:0007669"/>
    <property type="project" value="UniProtKB-KW"/>
</dbReference>
<dbReference type="InterPro" id="IPR014746">
    <property type="entry name" value="Gln_synth/guanido_kin_cat_dom"/>
</dbReference>
<evidence type="ECO:0000256" key="3">
    <source>
        <dbReference type="ARBA" id="ARBA00022840"/>
    </source>
</evidence>
<dbReference type="STRING" id="1229908.NKOR_00250"/>
<dbReference type="GO" id="GO:0004812">
    <property type="term" value="F:aminoacyl-tRNA ligase activity"/>
    <property type="evidence" value="ECO:0007669"/>
    <property type="project" value="InterPro"/>
</dbReference>
<evidence type="ECO:0000313" key="8">
    <source>
        <dbReference type="EMBL" id="AFS79974.1"/>
    </source>
</evidence>
<dbReference type="RefSeq" id="WP_014962366.1">
    <property type="nucleotide sequence ID" value="NC_018655.1"/>
</dbReference>
<accession>K0B3F2</accession>
<dbReference type="EMBL" id="CP003842">
    <property type="protein sequence ID" value="AFS79974.1"/>
    <property type="molecule type" value="Genomic_DNA"/>
</dbReference>
<keyword evidence="2 6" id="KW-0547">Nucleotide-binding</keyword>
<comment type="similarity">
    <text evidence="6">Belongs to the GatB/GatE family. GatE subfamily.</text>
</comment>
<dbReference type="Gene3D" id="1.10.10.410">
    <property type="match status" value="1"/>
</dbReference>
<dbReference type="GO" id="GO:0016740">
    <property type="term" value="F:transferase activity"/>
    <property type="evidence" value="ECO:0007669"/>
    <property type="project" value="UniProtKB-KW"/>
</dbReference>
<dbReference type="PANTHER" id="PTHR11659">
    <property type="entry name" value="GLUTAMYL-TRNA GLN AMIDOTRANSFERASE SUBUNIT B MITOCHONDRIAL AND PROKARYOTIC PET112-RELATED"/>
    <property type="match status" value="1"/>
</dbReference>
<comment type="function">
    <text evidence="6">Allows the formation of correctly charged Gln-tRNA(Gln) through the transamidation of misacylated Glu-tRNA(Gln) in organisms which lack glutaminyl-tRNA synthetase. The reaction takes place in the presence of glutamine and ATP through an activated gamma-phospho-Glu-tRNA(Gln). The GatDE system is specific for glutamate and does not act on aspartate.</text>
</comment>
<sequence length="634" mass="71831">MSEFLIDGLGVKVGLEIHQQLDTNKKLFCNCTPVDTDEYSIKFQRKLRAAKSELGEYDPAALFEKSKSKTIMYFANPESSCLVEQDEEPPHELDEDAKKISLVIASALKSNIFREIYPMRKTVVDGSNTTGFQRTMLISQGGSFNVDGKEIGIQSICLEEDAAKILGEDGSIKKYGLERLGIPLVEIATEPFEVKPYEIKKIALTLGRILRSTKKVKRGLGSIRQDVNISIQDGSVVIEVKGVQQLDQLEKVVEYEAKRQHGLLKISKKIQNIDWAHNKKDRKDITELFKKCKSKIVQNAIKKNQKIFGISFRNMSGMFGYTPHEGIRLGKEIAELVRFFGIGGVFHSDELPNYGIENEDIEDLKKTLEINDNDGFLILAAPEEKMNQVIDQIILRIEYIKKEGIPIDTRLATQSGETKFLRPRPGAARMYPETDIPPIIISKKDLDNAIKDIPKSWDDSIKELETKYQLNLQLSEQLFDSNYFELFENIIKKTNVNPTFVASVLCSTITNLERNGLDSKLLKNKEITKTFQFLEEGKITKESVEIIFENIMNGKSQTIEDAMNYASIETVDESELEDICHQIVENNQEIVKNQKERAIGPLMGIAMKELRGKAPGETINKLLLKNIKNKLENN</sequence>
<dbReference type="InterPro" id="IPR003789">
    <property type="entry name" value="Asn/Gln_tRNA_amidoTrase-B-like"/>
</dbReference>
<comment type="catalytic activity">
    <reaction evidence="5 6">
        <text>L-glutamyl-tRNA(Gln) + L-glutamine + ATP + H2O = L-glutaminyl-tRNA(Gln) + L-glutamate + ADP + phosphate + H(+)</text>
        <dbReference type="Rhea" id="RHEA:17521"/>
        <dbReference type="Rhea" id="RHEA-COMP:9681"/>
        <dbReference type="Rhea" id="RHEA-COMP:9684"/>
        <dbReference type="ChEBI" id="CHEBI:15377"/>
        <dbReference type="ChEBI" id="CHEBI:15378"/>
        <dbReference type="ChEBI" id="CHEBI:29985"/>
        <dbReference type="ChEBI" id="CHEBI:30616"/>
        <dbReference type="ChEBI" id="CHEBI:43474"/>
        <dbReference type="ChEBI" id="CHEBI:58359"/>
        <dbReference type="ChEBI" id="CHEBI:78520"/>
        <dbReference type="ChEBI" id="CHEBI:78521"/>
        <dbReference type="ChEBI" id="CHEBI:456216"/>
    </reaction>
</comment>